<dbReference type="Proteomes" id="UP000742417">
    <property type="component" value="Unassembled WGS sequence"/>
</dbReference>
<organism evidence="1 2">
    <name type="scientific">Candida africana</name>
    <dbReference type="NCBI Taxonomy" id="241526"/>
    <lineage>
        <taxon>Eukaryota</taxon>
        <taxon>Fungi</taxon>
        <taxon>Dikarya</taxon>
        <taxon>Ascomycota</taxon>
        <taxon>Saccharomycotina</taxon>
        <taxon>Pichiomycetes</taxon>
        <taxon>Debaryomycetaceae</taxon>
        <taxon>Candida/Lodderomyces clade</taxon>
        <taxon>Candida</taxon>
    </lineage>
</organism>
<comment type="caution">
    <text evidence="1">The sequence shown here is derived from an EMBL/GenBank/DDBJ whole genome shotgun (WGS) entry which is preliminary data.</text>
</comment>
<keyword evidence="2" id="KW-1185">Reference proteome</keyword>
<dbReference type="EMBL" id="JAENJO010000001">
    <property type="protein sequence ID" value="KAG8204464.1"/>
    <property type="molecule type" value="Genomic_DNA"/>
</dbReference>
<proteinExistence type="predicted"/>
<feature type="non-terminal residue" evidence="1">
    <location>
        <position position="1"/>
    </location>
</feature>
<gene>
    <name evidence="1" type="ORF">GWM34_00261</name>
</gene>
<reference evidence="1" key="1">
    <citation type="submission" date="2020-12" db="EMBL/GenBank/DDBJ databases">
        <title>Draft Genome of Candida africana.</title>
        <authorList>
            <person name="Ayanbimpe G.M."/>
            <person name="Enweani I.B."/>
            <person name="Aguiyi J.C."/>
            <person name="Nnadi U.P."/>
            <person name="Izam Y."/>
            <person name="Ubani A."/>
            <person name="Ngene A.C."/>
        </authorList>
    </citation>
    <scope>NUCLEOTIDE SEQUENCE</scope>
    <source>
        <strain evidence="1">CEC4854</strain>
    </source>
</reference>
<accession>A0ACB7FTP9</accession>
<protein>
    <submittedName>
        <fullName evidence="1">Uncharacterized protein</fullName>
    </submittedName>
</protein>
<sequence length="62" mass="6856">MHSFYTRPSAFYSKSSTALLLGYLAISTTVPFFLSYKETNSNAIGNQLLKGTISARSLFTKL</sequence>
<evidence type="ECO:0000313" key="1">
    <source>
        <dbReference type="EMBL" id="KAG8204464.1"/>
    </source>
</evidence>
<evidence type="ECO:0000313" key="2">
    <source>
        <dbReference type="Proteomes" id="UP000742417"/>
    </source>
</evidence>
<name>A0ACB7FTP9_9ASCO</name>